<dbReference type="AlphaFoldDB" id="A0A919JGB5"/>
<accession>A0A919JGB5</accession>
<dbReference type="RefSeq" id="WP_203823006.1">
    <property type="nucleotide sequence ID" value="NZ_BAAABP010000010.1"/>
</dbReference>
<dbReference type="Proteomes" id="UP000598174">
    <property type="component" value="Unassembled WGS sequence"/>
</dbReference>
<reference evidence="2" key="1">
    <citation type="submission" date="2021-01" db="EMBL/GenBank/DDBJ databases">
        <title>Whole genome shotgun sequence of Actinoplanes ferrugineus NBRC 15555.</title>
        <authorList>
            <person name="Komaki H."/>
            <person name="Tamura T."/>
        </authorList>
    </citation>
    <scope>NUCLEOTIDE SEQUENCE</scope>
    <source>
        <strain evidence="2">NBRC 15555</strain>
    </source>
</reference>
<proteinExistence type="predicted"/>
<feature type="compositionally biased region" description="Polar residues" evidence="1">
    <location>
        <begin position="1"/>
        <end position="10"/>
    </location>
</feature>
<organism evidence="2 3">
    <name type="scientific">Paractinoplanes ferrugineus</name>
    <dbReference type="NCBI Taxonomy" id="113564"/>
    <lineage>
        <taxon>Bacteria</taxon>
        <taxon>Bacillati</taxon>
        <taxon>Actinomycetota</taxon>
        <taxon>Actinomycetes</taxon>
        <taxon>Micromonosporales</taxon>
        <taxon>Micromonosporaceae</taxon>
        <taxon>Paractinoplanes</taxon>
    </lineage>
</organism>
<evidence type="ECO:0000256" key="1">
    <source>
        <dbReference type="SAM" id="MobiDB-lite"/>
    </source>
</evidence>
<keyword evidence="3" id="KW-1185">Reference proteome</keyword>
<evidence type="ECO:0000313" key="2">
    <source>
        <dbReference type="EMBL" id="GIE16686.1"/>
    </source>
</evidence>
<dbReference type="EMBL" id="BOMM01000095">
    <property type="protein sequence ID" value="GIE16686.1"/>
    <property type="molecule type" value="Genomic_DNA"/>
</dbReference>
<comment type="caution">
    <text evidence="2">The sequence shown here is derived from an EMBL/GenBank/DDBJ whole genome shotgun (WGS) entry which is preliminary data.</text>
</comment>
<protein>
    <submittedName>
        <fullName evidence="2">Uncharacterized protein</fullName>
    </submittedName>
</protein>
<feature type="region of interest" description="Disordered" evidence="1">
    <location>
        <begin position="1"/>
        <end position="33"/>
    </location>
</feature>
<evidence type="ECO:0000313" key="3">
    <source>
        <dbReference type="Proteomes" id="UP000598174"/>
    </source>
</evidence>
<sequence length="351" mass="38772">MSQSPVTRTPGTADDEVQASHNRYRKSFTGPSIGTEEELQGVKVLMPPTGPTVFAVVTFQPDESHERPTDEVLVEVTKDIGEEGTTSGRYTIELRTTPTEKEDPPGWLRRVRALRAVIWRIEECGGRPLTDDWYDGFRTKVLYSEQFIEFPTSSKSVPAADRQATVGVPAAALGTGPDHRRGKLHDLLTVPWYIADFTADDQVKALPANERFAYAFVLSAVTALAGIWTEPRLADRVNHLDVKNRWVVRPRTPPIRLLEALPGEAGARVRRLIAERVCPTGPAVAGLSGSARTGLASTWDRARKHVLAGEHMGGHQPPDVTIGAAPAMLFEYRQAPDSFGEHFWEPGRTYF</sequence>
<name>A0A919JGB5_9ACTN</name>
<gene>
    <name evidence="2" type="ORF">Afe05nite_85260</name>
</gene>